<organism evidence="4 5">
    <name type="scientific">Blautia caecimuris</name>
    <dbReference type="NCBI Taxonomy" id="1796615"/>
    <lineage>
        <taxon>Bacteria</taxon>
        <taxon>Bacillati</taxon>
        <taxon>Bacillota</taxon>
        <taxon>Clostridia</taxon>
        <taxon>Lachnospirales</taxon>
        <taxon>Lachnospiraceae</taxon>
        <taxon>Blautia</taxon>
    </lineage>
</organism>
<name>A0ABV2M0N4_9FIRM</name>
<evidence type="ECO:0000256" key="1">
    <source>
        <dbReference type="ARBA" id="ARBA00007118"/>
    </source>
</evidence>
<protein>
    <submittedName>
        <fullName evidence="4">Nitroreductase</fullName>
    </submittedName>
</protein>
<comment type="caution">
    <text evidence="4">The sequence shown here is derived from an EMBL/GenBank/DDBJ whole genome shotgun (WGS) entry which is preliminary data.</text>
</comment>
<dbReference type="InterPro" id="IPR029479">
    <property type="entry name" value="Nitroreductase"/>
</dbReference>
<dbReference type="PANTHER" id="PTHR43673">
    <property type="entry name" value="NAD(P)H NITROREDUCTASE YDGI-RELATED"/>
    <property type="match status" value="1"/>
</dbReference>
<comment type="similarity">
    <text evidence="1">Belongs to the nitroreductase family.</text>
</comment>
<dbReference type="PANTHER" id="PTHR43673:SF10">
    <property type="entry name" value="NADH DEHYDROGENASE_NAD(P)H NITROREDUCTASE XCC3605-RELATED"/>
    <property type="match status" value="1"/>
</dbReference>
<reference evidence="4 5" key="1">
    <citation type="submission" date="2024-06" db="EMBL/GenBank/DDBJ databases">
        <title>Genomic Encyclopedia of Type Strains, Phase IV (KMG-IV): sequencing the most valuable type-strain genomes for metagenomic binning, comparative biology and taxonomic classification.</title>
        <authorList>
            <person name="Goeker M."/>
        </authorList>
    </citation>
    <scope>NUCLEOTIDE SEQUENCE [LARGE SCALE GENOMIC DNA]</scope>
    <source>
        <strain evidence="4 5">DSM 29492</strain>
    </source>
</reference>
<keyword evidence="5" id="KW-1185">Reference proteome</keyword>
<feature type="domain" description="Nitroreductase" evidence="3">
    <location>
        <begin position="7"/>
        <end position="157"/>
    </location>
</feature>
<proteinExistence type="inferred from homology"/>
<dbReference type="EMBL" id="JBEPMJ010000004">
    <property type="protein sequence ID" value="MET3749629.1"/>
    <property type="molecule type" value="Genomic_DNA"/>
</dbReference>
<evidence type="ECO:0000313" key="5">
    <source>
        <dbReference type="Proteomes" id="UP001549106"/>
    </source>
</evidence>
<dbReference type="Gene3D" id="3.40.109.10">
    <property type="entry name" value="NADH Oxidase"/>
    <property type="match status" value="2"/>
</dbReference>
<dbReference type="RefSeq" id="WP_147598504.1">
    <property type="nucleotide sequence ID" value="NZ_BAABXP010000001.1"/>
</dbReference>
<evidence type="ECO:0000313" key="4">
    <source>
        <dbReference type="EMBL" id="MET3749629.1"/>
    </source>
</evidence>
<gene>
    <name evidence="4" type="ORF">ABID24_000863</name>
</gene>
<accession>A0ABV2M0N4</accession>
<dbReference type="Proteomes" id="UP001549106">
    <property type="component" value="Unassembled WGS sequence"/>
</dbReference>
<evidence type="ECO:0000259" key="3">
    <source>
        <dbReference type="Pfam" id="PF00881"/>
    </source>
</evidence>
<dbReference type="InterPro" id="IPR000415">
    <property type="entry name" value="Nitroreductase-like"/>
</dbReference>
<keyword evidence="2" id="KW-0560">Oxidoreductase</keyword>
<evidence type="ECO:0000256" key="2">
    <source>
        <dbReference type="ARBA" id="ARBA00023002"/>
    </source>
</evidence>
<sequence>MEFQKLIEKRRSVRKYSAGHTIPKEDILEMIRAAQEAPSWKNSQTGRYYCLLSEEMTQQFRTDCLPSGNALKSENAALIVTTFVHNRSGFKQDGTADNELENGWGCYDLGLQNANLVLKAEELGYGTLIIGIRDAQKIREVLSVPEEETIVSVIAVGIPAEEPNRPKRKETEDIVRFF</sequence>
<dbReference type="Pfam" id="PF00881">
    <property type="entry name" value="Nitroreductase"/>
    <property type="match status" value="1"/>
</dbReference>
<dbReference type="SUPFAM" id="SSF55469">
    <property type="entry name" value="FMN-dependent nitroreductase-like"/>
    <property type="match status" value="1"/>
</dbReference>